<dbReference type="AlphaFoldDB" id="A0A4S2ADE6"/>
<dbReference type="EMBL" id="SRYZ01000072">
    <property type="protein sequence ID" value="TGX98886.1"/>
    <property type="molecule type" value="Genomic_DNA"/>
</dbReference>
<sequence>MFNFARYKVRKHNKNILMIWIGTIAVVALSWGAVWCDNARQGQGEAREVAIQTLRNVAERVINREFDKLEMCYVFKSDDGKKYAKRKSISETGELEVEVDSLKEARGLFPLETLGGKANMLNNCGKFPLEKICLEWEDEMNVRYGRVACALFLKVNPLGKAVCQESFAGEESVRALQYDLGTYYLDGMYTMKLTAYMQLDFRRYVDWTDSLLRLLSVFFLLVLLAGLVFYVRLRMHKEEETPKVPETVFRFGEYIFDAVCHTLIHEEGTMNCTPQAAKLLLGFAKAPDFFLTNDEIAAICGWHLEDLNLDARRRKAISLLKKMFKADGSVQICFVPEREGYQIVISI</sequence>
<keyword evidence="2" id="KW-0238">DNA-binding</keyword>
<keyword evidence="1" id="KW-0812">Transmembrane</keyword>
<dbReference type="InterPro" id="IPR016032">
    <property type="entry name" value="Sig_transdc_resp-reg_C-effctor"/>
</dbReference>
<evidence type="ECO:0000256" key="1">
    <source>
        <dbReference type="SAM" id="Phobius"/>
    </source>
</evidence>
<organism evidence="2 3">
    <name type="scientific">Bacteroides muris</name>
    <name type="common">ex Afrizal et al. 2022</name>
    <dbReference type="NCBI Taxonomy" id="2516960"/>
    <lineage>
        <taxon>Bacteria</taxon>
        <taxon>Pseudomonadati</taxon>
        <taxon>Bacteroidota</taxon>
        <taxon>Bacteroidia</taxon>
        <taxon>Bacteroidales</taxon>
        <taxon>Bacteroidaceae</taxon>
        <taxon>Bacteroides</taxon>
    </lineage>
</organism>
<dbReference type="GO" id="GO:0003677">
    <property type="term" value="F:DNA binding"/>
    <property type="evidence" value="ECO:0007669"/>
    <property type="project" value="UniProtKB-KW"/>
</dbReference>
<dbReference type="Proteomes" id="UP000310532">
    <property type="component" value="Unassembled WGS sequence"/>
</dbReference>
<feature type="transmembrane region" description="Helical" evidence="1">
    <location>
        <begin position="211"/>
        <end position="233"/>
    </location>
</feature>
<proteinExistence type="predicted"/>
<gene>
    <name evidence="2" type="ORF">E5355_18025</name>
</gene>
<protein>
    <submittedName>
        <fullName evidence="2">DNA-binding response regulator</fullName>
    </submittedName>
</protein>
<name>A0A4S2ADE6_9BACE</name>
<evidence type="ECO:0000313" key="2">
    <source>
        <dbReference type="EMBL" id="TGX98886.1"/>
    </source>
</evidence>
<keyword evidence="1" id="KW-0472">Membrane</keyword>
<keyword evidence="3" id="KW-1185">Reference proteome</keyword>
<keyword evidence="1" id="KW-1133">Transmembrane helix</keyword>
<evidence type="ECO:0000313" key="3">
    <source>
        <dbReference type="Proteomes" id="UP000310532"/>
    </source>
</evidence>
<reference evidence="2 3" key="1">
    <citation type="submission" date="2019-04" db="EMBL/GenBank/DDBJ databases">
        <title>Microbes associate with the intestines of laboratory mice.</title>
        <authorList>
            <person name="Navarre W."/>
            <person name="Wong E."/>
            <person name="Huang K."/>
            <person name="Tropini C."/>
            <person name="Ng K."/>
            <person name="Yu B."/>
        </authorList>
    </citation>
    <scope>NUCLEOTIDE SEQUENCE [LARGE SCALE GENOMIC DNA]</scope>
    <source>
        <strain evidence="2 3">NM69_E16B</strain>
    </source>
</reference>
<dbReference type="GO" id="GO:0006355">
    <property type="term" value="P:regulation of DNA-templated transcription"/>
    <property type="evidence" value="ECO:0007669"/>
    <property type="project" value="InterPro"/>
</dbReference>
<accession>A0A4S2ADE6</accession>
<dbReference type="SUPFAM" id="SSF46894">
    <property type="entry name" value="C-terminal effector domain of the bipartite response regulators"/>
    <property type="match status" value="1"/>
</dbReference>
<comment type="caution">
    <text evidence="2">The sequence shown here is derived from an EMBL/GenBank/DDBJ whole genome shotgun (WGS) entry which is preliminary data.</text>
</comment>